<keyword evidence="2" id="KW-0479">Metal-binding</keyword>
<dbReference type="Proteomes" id="UP000763557">
    <property type="component" value="Unassembled WGS sequence"/>
</dbReference>
<proteinExistence type="inferred from homology"/>
<dbReference type="SUPFAM" id="SSF48264">
    <property type="entry name" value="Cytochrome P450"/>
    <property type="match status" value="1"/>
</dbReference>
<dbReference type="PROSITE" id="PS00086">
    <property type="entry name" value="CYTOCHROME_P450"/>
    <property type="match status" value="1"/>
</dbReference>
<keyword evidence="5" id="KW-1185">Reference proteome</keyword>
<dbReference type="PANTHER" id="PTHR46696:SF6">
    <property type="entry name" value="P450, PUTATIVE (EUROFUNG)-RELATED"/>
    <property type="match status" value="1"/>
</dbReference>
<name>A0ABX2F509_9PSEU</name>
<dbReference type="PRINTS" id="PR00385">
    <property type="entry name" value="P450"/>
</dbReference>
<dbReference type="InterPro" id="IPR017972">
    <property type="entry name" value="Cyt_P450_CS"/>
</dbReference>
<dbReference type="Pfam" id="PF00067">
    <property type="entry name" value="p450"/>
    <property type="match status" value="1"/>
</dbReference>
<evidence type="ECO:0000313" key="4">
    <source>
        <dbReference type="EMBL" id="NRN66387.1"/>
    </source>
</evidence>
<keyword evidence="2" id="KW-0503">Monooxygenase</keyword>
<feature type="region of interest" description="Disordered" evidence="3">
    <location>
        <begin position="1"/>
        <end position="22"/>
    </location>
</feature>
<evidence type="ECO:0000313" key="5">
    <source>
        <dbReference type="Proteomes" id="UP000763557"/>
    </source>
</evidence>
<comment type="caution">
    <text evidence="4">The sequence shown here is derived from an EMBL/GenBank/DDBJ whole genome shotgun (WGS) entry which is preliminary data.</text>
</comment>
<evidence type="ECO:0000256" key="3">
    <source>
        <dbReference type="SAM" id="MobiDB-lite"/>
    </source>
</evidence>
<dbReference type="PANTHER" id="PTHR46696">
    <property type="entry name" value="P450, PUTATIVE (EUROFUNG)-RELATED"/>
    <property type="match status" value="1"/>
</dbReference>
<keyword evidence="2" id="KW-0560">Oxidoreductase</keyword>
<dbReference type="Gene3D" id="1.10.630.10">
    <property type="entry name" value="Cytochrome P450"/>
    <property type="match status" value="1"/>
</dbReference>
<evidence type="ECO:0000256" key="1">
    <source>
        <dbReference type="ARBA" id="ARBA00010617"/>
    </source>
</evidence>
<dbReference type="EMBL" id="JAAATY010000009">
    <property type="protein sequence ID" value="NRN66387.1"/>
    <property type="molecule type" value="Genomic_DNA"/>
</dbReference>
<dbReference type="InterPro" id="IPR002397">
    <property type="entry name" value="Cyt_P450_B"/>
</dbReference>
<organism evidence="4 5">
    <name type="scientific">Kibdelosporangium persicum</name>
    <dbReference type="NCBI Taxonomy" id="2698649"/>
    <lineage>
        <taxon>Bacteria</taxon>
        <taxon>Bacillati</taxon>
        <taxon>Actinomycetota</taxon>
        <taxon>Actinomycetes</taxon>
        <taxon>Pseudonocardiales</taxon>
        <taxon>Pseudonocardiaceae</taxon>
        <taxon>Kibdelosporangium</taxon>
    </lineage>
</organism>
<keyword evidence="2" id="KW-0408">Iron</keyword>
<comment type="similarity">
    <text evidence="1 2">Belongs to the cytochrome P450 family.</text>
</comment>
<protein>
    <submittedName>
        <fullName evidence="4">Cytochrome P450 hydroxylase</fullName>
    </submittedName>
</protein>
<dbReference type="InterPro" id="IPR001128">
    <property type="entry name" value="Cyt_P450"/>
</dbReference>
<accession>A0ABX2F509</accession>
<evidence type="ECO:0000256" key="2">
    <source>
        <dbReference type="RuleBase" id="RU000461"/>
    </source>
</evidence>
<reference evidence="4 5" key="1">
    <citation type="submission" date="2020-01" db="EMBL/GenBank/DDBJ databases">
        <title>Kibdelosporangium persica a novel Actinomycetes from a hot desert in Iran.</title>
        <authorList>
            <person name="Safaei N."/>
            <person name="Zaburannyi N."/>
            <person name="Mueller R."/>
            <person name="Wink J."/>
        </authorList>
    </citation>
    <scope>NUCLEOTIDE SEQUENCE [LARGE SCALE GENOMIC DNA]</scope>
    <source>
        <strain evidence="4 5">4NS15</strain>
    </source>
</reference>
<keyword evidence="2" id="KW-0349">Heme</keyword>
<gene>
    <name evidence="4" type="ORF">GC106_36120</name>
</gene>
<dbReference type="RefSeq" id="WP_173132252.1">
    <property type="nucleotide sequence ID" value="NZ_CBCSGW010000037.1"/>
</dbReference>
<dbReference type="PRINTS" id="PR00359">
    <property type="entry name" value="BP450"/>
</dbReference>
<sequence length="413" mass="45474">MTSPEPGAAVTSREPPPVERFRPADLDEQDWRKLRATCPVSHVTTPDGTDVWLVSRYKDIRKVLGGQVFSVSPIDLERGGGTAEANESIFQDPPEHTRLRGLVAGPFAVGYVERYRDTIRAKADQLIEAMGAAGAPVDVMAGFAKPLTMNVIAEVVGVPEPDRGMFQELSDQLLVPLSEAQGVIALEGWKQLNDYVRDLIAERRRTTGHEGADLLAHMIRAQENEGTVDDVELATMVLGLPVAGYVSTANAIAVAMRYLVEFGWLAELRAAADPAELRKQFVEEVLRIQSGDNGESMPRFASEDVQVGEVTIRKGDMVVAPLIAANRDEELFADPDTFDPRRPGLIRHIAFGFGIHRCLGANLARLELQVVIDALTECGLDFEMVEAWKAVPWKVNMLGDRFPERMVVRVRTP</sequence>
<dbReference type="InterPro" id="IPR036396">
    <property type="entry name" value="Cyt_P450_sf"/>
</dbReference>